<dbReference type="CDD" id="cd06467">
    <property type="entry name" value="p23_NUDC_like"/>
    <property type="match status" value="1"/>
</dbReference>
<dbReference type="InterPro" id="IPR013783">
    <property type="entry name" value="Ig-like_fold"/>
</dbReference>
<protein>
    <recommendedName>
        <fullName evidence="7">Fibronectin type-III domain-containing protein</fullName>
    </recommendedName>
</protein>
<comment type="subcellular location">
    <subcellularLocation>
        <location evidence="1">Cytoplasm</location>
    </subcellularLocation>
</comment>
<evidence type="ECO:0000313" key="6">
    <source>
        <dbReference type="Proteomes" id="UP000001058"/>
    </source>
</evidence>
<dbReference type="InterPro" id="IPR008978">
    <property type="entry name" value="HSP20-like_chaperone"/>
</dbReference>
<dbReference type="Gene3D" id="2.60.40.10">
    <property type="entry name" value="Immunoglobulins"/>
    <property type="match status" value="1"/>
</dbReference>
<feature type="domain" description="CS" evidence="4">
    <location>
        <begin position="109"/>
        <end position="207"/>
    </location>
</feature>
<dbReference type="PROSITE" id="PS51203">
    <property type="entry name" value="CS"/>
    <property type="match status" value="1"/>
</dbReference>
<keyword evidence="6" id="KW-1185">Reference proteome</keyword>
<organism evidence="6">
    <name type="scientific">Volvox carteri f. nagariensis</name>
    <dbReference type="NCBI Taxonomy" id="3068"/>
    <lineage>
        <taxon>Eukaryota</taxon>
        <taxon>Viridiplantae</taxon>
        <taxon>Chlorophyta</taxon>
        <taxon>core chlorophytes</taxon>
        <taxon>Chlorophyceae</taxon>
        <taxon>CS clade</taxon>
        <taxon>Chlamydomonadales</taxon>
        <taxon>Volvocaceae</taxon>
        <taxon>Volvox</taxon>
    </lineage>
</organism>
<evidence type="ECO:0000256" key="1">
    <source>
        <dbReference type="ARBA" id="ARBA00004496"/>
    </source>
</evidence>
<dbReference type="InterPro" id="IPR003961">
    <property type="entry name" value="FN3_dom"/>
</dbReference>
<dbReference type="GO" id="GO:0051082">
    <property type="term" value="F:unfolded protein binding"/>
    <property type="evidence" value="ECO:0007669"/>
    <property type="project" value="TreeGrafter"/>
</dbReference>
<dbReference type="RefSeq" id="XP_002949933.1">
    <property type="nucleotide sequence ID" value="XM_002949887.1"/>
</dbReference>
<accession>D8TTW1</accession>
<dbReference type="EMBL" id="GL378337">
    <property type="protein sequence ID" value="EFJ49036.1"/>
    <property type="molecule type" value="Genomic_DNA"/>
</dbReference>
<evidence type="ECO:0000259" key="4">
    <source>
        <dbReference type="PROSITE" id="PS51203"/>
    </source>
</evidence>
<dbReference type="KEGG" id="vcn:VOLCADRAFT_90254"/>
<evidence type="ECO:0000259" key="3">
    <source>
        <dbReference type="PROSITE" id="PS50853"/>
    </source>
</evidence>
<evidence type="ECO:0008006" key="7">
    <source>
        <dbReference type="Google" id="ProtNLM"/>
    </source>
</evidence>
<dbReference type="AlphaFoldDB" id="D8TTW1"/>
<dbReference type="InterPro" id="IPR037898">
    <property type="entry name" value="NudC_fam"/>
</dbReference>
<dbReference type="SUPFAM" id="SSF49764">
    <property type="entry name" value="HSP20-like chaperones"/>
    <property type="match status" value="1"/>
</dbReference>
<dbReference type="GO" id="GO:0005737">
    <property type="term" value="C:cytoplasm"/>
    <property type="evidence" value="ECO:0007669"/>
    <property type="project" value="UniProtKB-SubCell"/>
</dbReference>
<name>D8TTW1_VOLCA</name>
<gene>
    <name evidence="5" type="ORF">VOLCADRAFT_90254</name>
</gene>
<dbReference type="Proteomes" id="UP000001058">
    <property type="component" value="Unassembled WGS sequence"/>
</dbReference>
<evidence type="ECO:0000256" key="2">
    <source>
        <dbReference type="ARBA" id="ARBA00022490"/>
    </source>
</evidence>
<proteinExistence type="predicted"/>
<dbReference type="PROSITE" id="PS50853">
    <property type="entry name" value="FN3"/>
    <property type="match status" value="1"/>
</dbReference>
<dbReference type="PANTHER" id="PTHR12356">
    <property type="entry name" value="NUCLEAR MOVEMENT PROTEIN NUDC"/>
    <property type="match status" value="1"/>
</dbReference>
<dbReference type="OrthoDB" id="416217at2759"/>
<dbReference type="SUPFAM" id="SSF49265">
    <property type="entry name" value="Fibronectin type III"/>
    <property type="match status" value="1"/>
</dbReference>
<dbReference type="eggNOG" id="ENOG502RRF9">
    <property type="taxonomic scope" value="Eukaryota"/>
</dbReference>
<dbReference type="GO" id="GO:0006457">
    <property type="term" value="P:protein folding"/>
    <property type="evidence" value="ECO:0007669"/>
    <property type="project" value="TreeGrafter"/>
</dbReference>
<dbReference type="InParanoid" id="D8TTW1"/>
<dbReference type="Pfam" id="PF04969">
    <property type="entry name" value="CS"/>
    <property type="match status" value="1"/>
</dbReference>
<keyword evidence="2" id="KW-0963">Cytoplasm</keyword>
<dbReference type="GeneID" id="9619178"/>
<dbReference type="Pfam" id="PF00041">
    <property type="entry name" value="fn3"/>
    <property type="match status" value="1"/>
</dbReference>
<dbReference type="InterPro" id="IPR007052">
    <property type="entry name" value="CS_dom"/>
</dbReference>
<reference evidence="5 6" key="1">
    <citation type="journal article" date="2010" name="Science">
        <title>Genomic analysis of organismal complexity in the multicellular green alga Volvox carteri.</title>
        <authorList>
            <person name="Prochnik S.E."/>
            <person name="Umen J."/>
            <person name="Nedelcu A.M."/>
            <person name="Hallmann A."/>
            <person name="Miller S.M."/>
            <person name="Nishii I."/>
            <person name="Ferris P."/>
            <person name="Kuo A."/>
            <person name="Mitros T."/>
            <person name="Fritz-Laylin L.K."/>
            <person name="Hellsten U."/>
            <person name="Chapman J."/>
            <person name="Simakov O."/>
            <person name="Rensing S.A."/>
            <person name="Terry A."/>
            <person name="Pangilinan J."/>
            <person name="Kapitonov V."/>
            <person name="Jurka J."/>
            <person name="Salamov A."/>
            <person name="Shapiro H."/>
            <person name="Schmutz J."/>
            <person name="Grimwood J."/>
            <person name="Lindquist E."/>
            <person name="Lucas S."/>
            <person name="Grigoriev I.V."/>
            <person name="Schmitt R."/>
            <person name="Kirk D."/>
            <person name="Rokhsar D.S."/>
        </authorList>
    </citation>
    <scope>NUCLEOTIDE SEQUENCE [LARGE SCALE GENOMIC DNA]</scope>
    <source>
        <strain evidence="6">f. Nagariensis / Eve</strain>
    </source>
</reference>
<sequence>MGWTFGSRWGGVWWRQIRLQIDSSYASPFNVEEFEVEWRPEAEPPLEWTSVGRSDLTARTVARLKPDTPYQFRVRAWNHRGCSGWTAPVSSRTKLDPTVADGGGYGPGGPDKSYSWSQTASEVCVHIKLPLGSTKKDVSLVLKSDSIMVIFRGEVRLEGELFGTVRGLGNGSTWYVERERDHMVLVVSMEKQVKSLAPKFDYWRSLVLGHPEIDTHQIVSDGQATRMLDPGQLDPYQLQNMGLGHLSGGAPRSM</sequence>
<dbReference type="STRING" id="3068.D8TTW1"/>
<dbReference type="PANTHER" id="PTHR12356:SF3">
    <property type="entry name" value="NUCLEAR MIGRATION PROTEIN NUDC"/>
    <property type="match status" value="1"/>
</dbReference>
<dbReference type="Gene3D" id="2.60.40.790">
    <property type="match status" value="1"/>
</dbReference>
<dbReference type="InterPro" id="IPR036116">
    <property type="entry name" value="FN3_sf"/>
</dbReference>
<dbReference type="CDD" id="cd00063">
    <property type="entry name" value="FN3"/>
    <property type="match status" value="1"/>
</dbReference>
<feature type="domain" description="Fibronectin type-III" evidence="3">
    <location>
        <begin position="1"/>
        <end position="96"/>
    </location>
</feature>
<evidence type="ECO:0000313" key="5">
    <source>
        <dbReference type="EMBL" id="EFJ49036.1"/>
    </source>
</evidence>